<dbReference type="Pfam" id="PF16188">
    <property type="entry name" value="Peptidase_M24_C"/>
    <property type="match status" value="1"/>
</dbReference>
<dbReference type="InterPro" id="IPR001131">
    <property type="entry name" value="Peptidase_M24B_aminopep-P_CS"/>
</dbReference>
<dbReference type="GeneID" id="78124418"/>
<dbReference type="PANTHER" id="PTHR43763:SF6">
    <property type="entry name" value="XAA-PRO AMINOPEPTIDASE 1"/>
    <property type="match status" value="1"/>
</dbReference>
<feature type="domain" description="Creatinase N-terminal" evidence="8">
    <location>
        <begin position="17"/>
        <end position="150"/>
    </location>
</feature>
<dbReference type="GO" id="GO:0006508">
    <property type="term" value="P:proteolysis"/>
    <property type="evidence" value="ECO:0007669"/>
    <property type="project" value="UniProtKB-KW"/>
</dbReference>
<evidence type="ECO:0000313" key="11">
    <source>
        <dbReference type="Proteomes" id="UP000199026"/>
    </source>
</evidence>
<dbReference type="PROSITE" id="PS00491">
    <property type="entry name" value="PROLINE_PEPTIDASE"/>
    <property type="match status" value="1"/>
</dbReference>
<evidence type="ECO:0000256" key="1">
    <source>
        <dbReference type="ARBA" id="ARBA00008766"/>
    </source>
</evidence>
<keyword evidence="4" id="KW-0378">Hydrolase</keyword>
<dbReference type="Gene3D" id="3.40.350.10">
    <property type="entry name" value="Creatinase/prolidase N-terminal domain"/>
    <property type="match status" value="2"/>
</dbReference>
<dbReference type="OrthoDB" id="9806388at2"/>
<feature type="domain" description="Peptidase M24" evidence="7">
    <location>
        <begin position="318"/>
        <end position="528"/>
    </location>
</feature>
<keyword evidence="11" id="KW-1185">Reference proteome</keyword>
<sequence>MFQSFENRADPSQGKIRLTELRNRMTKESVVGFLVPRADAHQGEYCAPHDERLSWLTGFTGSAGFAAVLKDSAGVFIDGRYRTQVKEQVDLAVFTPVPWPETALKDWLAQELPQGGVIAYDPWLHVASEIEDLEASLAKKGFSFRASANLVDKIWPDQPAPPLGPIAPYPEALAGEAHASKRARLAKALRATGQSAAVITLPDSIAWLLNIRGSDIPRNPVPHAFAILFDTGHVTLFADPKKIDDMLRAHLGPEIKLRPTSALEPTLHSLQGTVRVDRKTAPIKVVQELAEGNAILSWGDDPCILPKACKTSAEIEGTQEAHLRDAAAVVEFLTWFDAQPIGSLTEIDVVKRLEEARYATNDLLDISFETIAGTGPHGAIMHYRVTEETNAPLKEGQLLVLDSGGQYIDGTTDITRTLPIGAVGTEEKRCFTRVLQGMIAISRLRFPKGLAGRDLDAIARYPLWLAGQDFNHGTGHGVGVYLCVHEGPQRLSRVSDVPLQAGMILSNEPGYYCEGAFGIRLENLIVVQDARTLEGADPRPMFDFLTLTYVPIARALICAEMLSLDERNWLNLYHKACYENIAPRLSPEAQVWLSHATQDI</sequence>
<dbReference type="InterPro" id="IPR050422">
    <property type="entry name" value="X-Pro_aminopeptidase_P"/>
</dbReference>
<dbReference type="SUPFAM" id="SSF55920">
    <property type="entry name" value="Creatinase/aminopeptidase"/>
    <property type="match status" value="1"/>
</dbReference>
<evidence type="ECO:0000259" key="7">
    <source>
        <dbReference type="Pfam" id="PF00557"/>
    </source>
</evidence>
<dbReference type="Gene3D" id="3.90.230.10">
    <property type="entry name" value="Creatinase/methionine aminopeptidase superfamily"/>
    <property type="match status" value="1"/>
</dbReference>
<dbReference type="STRING" id="576131.SAMN05444486_102346"/>
<protein>
    <submittedName>
        <fullName evidence="10">Xaa-Pro aminopeptidase</fullName>
    </submittedName>
</protein>
<dbReference type="Proteomes" id="UP000199026">
    <property type="component" value="Unassembled WGS sequence"/>
</dbReference>
<evidence type="ECO:0000256" key="5">
    <source>
        <dbReference type="ARBA" id="ARBA00023049"/>
    </source>
</evidence>
<dbReference type="InterPro" id="IPR036005">
    <property type="entry name" value="Creatinase/aminopeptidase-like"/>
</dbReference>
<dbReference type="CDD" id="cd01085">
    <property type="entry name" value="APP"/>
    <property type="match status" value="1"/>
</dbReference>
<dbReference type="InterPro" id="IPR029149">
    <property type="entry name" value="Creatin/AminoP/Spt16_N"/>
</dbReference>
<comment type="similarity">
    <text evidence="1 6">Belongs to the peptidase M24B family.</text>
</comment>
<dbReference type="GO" id="GO:0046872">
    <property type="term" value="F:metal ion binding"/>
    <property type="evidence" value="ECO:0007669"/>
    <property type="project" value="UniProtKB-KW"/>
</dbReference>
<dbReference type="GO" id="GO:0070006">
    <property type="term" value="F:metalloaminopeptidase activity"/>
    <property type="evidence" value="ECO:0007669"/>
    <property type="project" value="InterPro"/>
</dbReference>
<evidence type="ECO:0000259" key="9">
    <source>
        <dbReference type="Pfam" id="PF16188"/>
    </source>
</evidence>
<dbReference type="FunFam" id="3.90.230.10:FF:000009">
    <property type="entry name" value="xaa-Pro aminopeptidase 2"/>
    <property type="match status" value="1"/>
</dbReference>
<dbReference type="InterPro" id="IPR033740">
    <property type="entry name" value="Pept_M24B"/>
</dbReference>
<dbReference type="InterPro" id="IPR000994">
    <property type="entry name" value="Pept_M24"/>
</dbReference>
<keyword evidence="10" id="KW-0031">Aminopeptidase</keyword>
<evidence type="ECO:0000256" key="6">
    <source>
        <dbReference type="RuleBase" id="RU000590"/>
    </source>
</evidence>
<keyword evidence="3 6" id="KW-0479">Metal-binding</keyword>
<dbReference type="Pfam" id="PF16189">
    <property type="entry name" value="Creatinase_N_2"/>
    <property type="match status" value="1"/>
</dbReference>
<dbReference type="PANTHER" id="PTHR43763">
    <property type="entry name" value="XAA-PRO AMINOPEPTIDASE 1"/>
    <property type="match status" value="1"/>
</dbReference>
<dbReference type="GO" id="GO:0005737">
    <property type="term" value="C:cytoplasm"/>
    <property type="evidence" value="ECO:0007669"/>
    <property type="project" value="UniProtKB-ARBA"/>
</dbReference>
<keyword evidence="2" id="KW-0645">Protease</keyword>
<dbReference type="InterPro" id="IPR000587">
    <property type="entry name" value="Creatinase_N"/>
</dbReference>
<feature type="domain" description="Peptidase M24 C-terminal" evidence="9">
    <location>
        <begin position="541"/>
        <end position="600"/>
    </location>
</feature>
<evidence type="ECO:0000313" key="10">
    <source>
        <dbReference type="EMBL" id="SDY47284.1"/>
    </source>
</evidence>
<name>A0A1H3K708_9RHOB</name>
<reference evidence="10 11" key="1">
    <citation type="submission" date="2016-10" db="EMBL/GenBank/DDBJ databases">
        <authorList>
            <person name="de Groot N.N."/>
        </authorList>
    </citation>
    <scope>NUCLEOTIDE SEQUENCE [LARGE SCALE GENOMIC DNA]</scope>
    <source>
        <strain evidence="10 11">DSM 24677</strain>
    </source>
</reference>
<dbReference type="InterPro" id="IPR032416">
    <property type="entry name" value="Peptidase_M24_C"/>
</dbReference>
<proteinExistence type="inferred from homology"/>
<dbReference type="RefSeq" id="WP_089889994.1">
    <property type="nucleotide sequence ID" value="NZ_CALLJM010000004.1"/>
</dbReference>
<organism evidence="10 11">
    <name type="scientific">Lentibacter algarum</name>
    <dbReference type="NCBI Taxonomy" id="576131"/>
    <lineage>
        <taxon>Bacteria</taxon>
        <taxon>Pseudomonadati</taxon>
        <taxon>Pseudomonadota</taxon>
        <taxon>Alphaproteobacteria</taxon>
        <taxon>Rhodobacterales</taxon>
        <taxon>Roseobacteraceae</taxon>
        <taxon>Lentibacter</taxon>
    </lineage>
</organism>
<dbReference type="Pfam" id="PF01321">
    <property type="entry name" value="Creatinase_N"/>
    <property type="match status" value="1"/>
</dbReference>
<dbReference type="AlphaFoldDB" id="A0A1H3K708"/>
<dbReference type="EMBL" id="FNPR01000002">
    <property type="protein sequence ID" value="SDY47284.1"/>
    <property type="molecule type" value="Genomic_DNA"/>
</dbReference>
<gene>
    <name evidence="10" type="ORF">SAMN05444486_102346</name>
</gene>
<evidence type="ECO:0000256" key="4">
    <source>
        <dbReference type="ARBA" id="ARBA00022801"/>
    </source>
</evidence>
<evidence type="ECO:0000256" key="3">
    <source>
        <dbReference type="ARBA" id="ARBA00022723"/>
    </source>
</evidence>
<dbReference type="SUPFAM" id="SSF53092">
    <property type="entry name" value="Creatinase/prolidase N-terminal domain"/>
    <property type="match status" value="1"/>
</dbReference>
<evidence type="ECO:0000256" key="2">
    <source>
        <dbReference type="ARBA" id="ARBA00022670"/>
    </source>
</evidence>
<evidence type="ECO:0000259" key="8">
    <source>
        <dbReference type="Pfam" id="PF01321"/>
    </source>
</evidence>
<accession>A0A1H3K708</accession>
<dbReference type="Pfam" id="PF00557">
    <property type="entry name" value="Peptidase_M24"/>
    <property type="match status" value="1"/>
</dbReference>
<keyword evidence="5" id="KW-0482">Metalloprotease</keyword>